<dbReference type="GeneID" id="54284549"/>
<name>A0A6A5Y2V7_9PLEO</name>
<accession>A0A6A5Y2V7</accession>
<evidence type="ECO:0000313" key="1">
    <source>
        <dbReference type="EMBL" id="KAF2019566.1"/>
    </source>
</evidence>
<proteinExistence type="predicted"/>
<sequence>MDIPGPINHPLSRTQHIRATTPTILTILANPIPSPSHERKITLIILSISSIHLPSFNTFPPSAPAPAVARARPSHIMHMRSFPLNPTICTRAERVLQDSMASQNTRDTCEVRGSVPIYSLGS</sequence>
<dbReference type="AlphaFoldDB" id="A0A6A5Y2V7"/>
<protein>
    <submittedName>
        <fullName evidence="1">Uncharacterized protein</fullName>
    </submittedName>
</protein>
<dbReference type="RefSeq" id="XP_033387905.1">
    <property type="nucleotide sequence ID" value="XM_033527152.1"/>
</dbReference>
<evidence type="ECO:0000313" key="2">
    <source>
        <dbReference type="Proteomes" id="UP000799778"/>
    </source>
</evidence>
<dbReference type="Proteomes" id="UP000799778">
    <property type="component" value="Unassembled WGS sequence"/>
</dbReference>
<organism evidence="1 2">
    <name type="scientific">Aaosphaeria arxii CBS 175.79</name>
    <dbReference type="NCBI Taxonomy" id="1450172"/>
    <lineage>
        <taxon>Eukaryota</taxon>
        <taxon>Fungi</taxon>
        <taxon>Dikarya</taxon>
        <taxon>Ascomycota</taxon>
        <taxon>Pezizomycotina</taxon>
        <taxon>Dothideomycetes</taxon>
        <taxon>Pleosporomycetidae</taxon>
        <taxon>Pleosporales</taxon>
        <taxon>Pleosporales incertae sedis</taxon>
        <taxon>Aaosphaeria</taxon>
    </lineage>
</organism>
<reference evidence="1" key="1">
    <citation type="journal article" date="2020" name="Stud. Mycol.">
        <title>101 Dothideomycetes genomes: a test case for predicting lifestyles and emergence of pathogens.</title>
        <authorList>
            <person name="Haridas S."/>
            <person name="Albert R."/>
            <person name="Binder M."/>
            <person name="Bloem J."/>
            <person name="Labutti K."/>
            <person name="Salamov A."/>
            <person name="Andreopoulos B."/>
            <person name="Baker S."/>
            <person name="Barry K."/>
            <person name="Bills G."/>
            <person name="Bluhm B."/>
            <person name="Cannon C."/>
            <person name="Castanera R."/>
            <person name="Culley D."/>
            <person name="Daum C."/>
            <person name="Ezra D."/>
            <person name="Gonzalez J."/>
            <person name="Henrissat B."/>
            <person name="Kuo A."/>
            <person name="Liang C."/>
            <person name="Lipzen A."/>
            <person name="Lutzoni F."/>
            <person name="Magnuson J."/>
            <person name="Mondo S."/>
            <person name="Nolan M."/>
            <person name="Ohm R."/>
            <person name="Pangilinan J."/>
            <person name="Park H.-J."/>
            <person name="Ramirez L."/>
            <person name="Alfaro M."/>
            <person name="Sun H."/>
            <person name="Tritt A."/>
            <person name="Yoshinaga Y."/>
            <person name="Zwiers L.-H."/>
            <person name="Turgeon B."/>
            <person name="Goodwin S."/>
            <person name="Spatafora J."/>
            <person name="Crous P."/>
            <person name="Grigoriev I."/>
        </authorList>
    </citation>
    <scope>NUCLEOTIDE SEQUENCE</scope>
    <source>
        <strain evidence="1">CBS 175.79</strain>
    </source>
</reference>
<dbReference type="EMBL" id="ML978067">
    <property type="protein sequence ID" value="KAF2019566.1"/>
    <property type="molecule type" value="Genomic_DNA"/>
</dbReference>
<keyword evidence="2" id="KW-1185">Reference proteome</keyword>
<gene>
    <name evidence="1" type="ORF">BU24DRAFT_419166</name>
</gene>